<evidence type="ECO:0000313" key="5">
    <source>
        <dbReference type="Proteomes" id="UP000694397"/>
    </source>
</evidence>
<keyword evidence="5" id="KW-1185">Reference proteome</keyword>
<reference evidence="4" key="2">
    <citation type="submission" date="2025-08" db="UniProtKB">
        <authorList>
            <consortium name="Ensembl"/>
        </authorList>
    </citation>
    <scope>IDENTIFICATION</scope>
</reference>
<dbReference type="GO" id="GO:0005654">
    <property type="term" value="C:nucleoplasm"/>
    <property type="evidence" value="ECO:0007669"/>
    <property type="project" value="TreeGrafter"/>
</dbReference>
<dbReference type="GO" id="GO:0005085">
    <property type="term" value="F:guanyl-nucleotide exchange factor activity"/>
    <property type="evidence" value="ECO:0007669"/>
    <property type="project" value="UniProtKB-KW"/>
</dbReference>
<dbReference type="Pfam" id="PF03455">
    <property type="entry name" value="dDENN"/>
    <property type="match status" value="1"/>
</dbReference>
<dbReference type="GO" id="GO:0005829">
    <property type="term" value="C:cytosol"/>
    <property type="evidence" value="ECO:0007669"/>
    <property type="project" value="TreeGrafter"/>
</dbReference>
<dbReference type="Proteomes" id="UP000694397">
    <property type="component" value="Chromosome 16"/>
</dbReference>
<dbReference type="Gene3D" id="3.30.450.200">
    <property type="match status" value="1"/>
</dbReference>
<accession>A0A8C9U3B2</accession>
<dbReference type="KEGG" id="sfm:108933555"/>
<dbReference type="InterPro" id="IPR001194">
    <property type="entry name" value="cDENN_dom"/>
</dbReference>
<organism evidence="4 5">
    <name type="scientific">Scleropages formosus</name>
    <name type="common">Asian bonytongue</name>
    <name type="synonym">Osteoglossum formosum</name>
    <dbReference type="NCBI Taxonomy" id="113540"/>
    <lineage>
        <taxon>Eukaryota</taxon>
        <taxon>Metazoa</taxon>
        <taxon>Chordata</taxon>
        <taxon>Craniata</taxon>
        <taxon>Vertebrata</taxon>
        <taxon>Euteleostomi</taxon>
        <taxon>Actinopterygii</taxon>
        <taxon>Neopterygii</taxon>
        <taxon>Teleostei</taxon>
        <taxon>Osteoglossocephala</taxon>
        <taxon>Osteoglossomorpha</taxon>
        <taxon>Osteoglossiformes</taxon>
        <taxon>Osteoglossidae</taxon>
        <taxon>Scleropages</taxon>
    </lineage>
</organism>
<dbReference type="Ensembl" id="ENSSFOT00015076057.1">
    <property type="protein sequence ID" value="ENSSFOP00015060783.1"/>
    <property type="gene ID" value="ENSSFOG00015021696.2"/>
</dbReference>
<dbReference type="Pfam" id="PF02141">
    <property type="entry name" value="DENN"/>
    <property type="match status" value="1"/>
</dbReference>
<gene>
    <name evidence="4" type="primary">DENND2D</name>
    <name evidence="4" type="synonym">LOC108933555</name>
</gene>
<proteinExistence type="predicted"/>
<dbReference type="PROSITE" id="PS50211">
    <property type="entry name" value="DENN"/>
    <property type="match status" value="1"/>
</dbReference>
<dbReference type="InterPro" id="IPR005112">
    <property type="entry name" value="dDENN_dom"/>
</dbReference>
<dbReference type="InterPro" id="IPR043153">
    <property type="entry name" value="DENN_C"/>
</dbReference>
<evidence type="ECO:0000256" key="1">
    <source>
        <dbReference type="ARBA" id="ARBA00022658"/>
    </source>
</evidence>
<evidence type="ECO:0000259" key="3">
    <source>
        <dbReference type="PROSITE" id="PS50211"/>
    </source>
</evidence>
<dbReference type="PANTHER" id="PTHR15288">
    <property type="entry name" value="DENN DOMAIN-CONTAINING PROTEIN 2"/>
    <property type="match status" value="1"/>
</dbReference>
<dbReference type="InterPro" id="IPR051942">
    <property type="entry name" value="DENN_domain_containing_2"/>
</dbReference>
<dbReference type="SMART" id="SM00801">
    <property type="entry name" value="dDENN"/>
    <property type="match status" value="1"/>
</dbReference>
<reference evidence="4" key="3">
    <citation type="submission" date="2025-09" db="UniProtKB">
        <authorList>
            <consortium name="Ensembl"/>
        </authorList>
    </citation>
    <scope>IDENTIFICATION</scope>
</reference>
<dbReference type="PANTHER" id="PTHR15288:SF2">
    <property type="entry name" value="DENN DOMAIN-CONTAINING PROTEIN 2D"/>
    <property type="match status" value="1"/>
</dbReference>
<keyword evidence="1" id="KW-0344">Guanine-nucleotide releasing factor</keyword>
<sequence>MSADEEKKPGAVRARPLSSAGLPDFMKDTTRSTITPSEDNEEAQGPLKMINSLWSSFQRKLSKNSECPSGGRDKLEVSPPITPSVPKVLARKPTSHSCSSSGHFFEYLVVVSLQKKGDGTYGPKITYQFPKREGMVKFQMEEEQKTLKAITLFCFPEGVKWAPLTEYRSETFSFVLTEIDGSRKNGYCRRLLPQGKGARSPEAYCIISQLACFGLFSKIFDEVEKRRQISMAMIYPFMQSLREAQFPAPGETVRIKSFIPESGTETIVLTRPLDSWLEHVDFRTLFRCLQDEHAVQVFAAAVLERRIIFVAEELSTLSQVIHAVVALLYPFSWQHTFISIVPEILIDVVMAPTPYLLGVQKHLLDFVTDQSDLLIVDLCEGAANPFITSIGDERDILPPKLQEDIFEALSTKNHNSTAEEFNKIVSDAFLSFFVKTVGHFAGFIRRKRDGHPGVFDKQGFCKAVESKNTRKFVEKFIKTQMFDVFIQEAEQQSHTQEGFFQKKIAENLEKKKLIPRKL</sequence>
<dbReference type="GeneTree" id="ENSGT00950000182931"/>
<reference evidence="4 5" key="1">
    <citation type="submission" date="2019-04" db="EMBL/GenBank/DDBJ databases">
        <authorList>
            <consortium name="Wellcome Sanger Institute Data Sharing"/>
        </authorList>
    </citation>
    <scope>NUCLEOTIDE SEQUENCE [LARGE SCALE GENOMIC DNA]</scope>
</reference>
<dbReference type="InterPro" id="IPR005113">
    <property type="entry name" value="uDENN_dom"/>
</dbReference>
<feature type="region of interest" description="Disordered" evidence="2">
    <location>
        <begin position="1"/>
        <end position="46"/>
    </location>
</feature>
<feature type="domain" description="UDENN" evidence="3">
    <location>
        <begin position="106"/>
        <end position="496"/>
    </location>
</feature>
<dbReference type="InterPro" id="IPR037516">
    <property type="entry name" value="Tripartite_DENN"/>
</dbReference>
<protein>
    <submittedName>
        <fullName evidence="4">DENN domain containing 2D</fullName>
    </submittedName>
</protein>
<name>A0A8C9U3B2_SCLFO</name>
<dbReference type="Gene3D" id="3.40.50.11500">
    <property type="match status" value="1"/>
</dbReference>
<dbReference type="AlphaFoldDB" id="A0A8C9U3B2"/>
<dbReference type="SMART" id="SM00800">
    <property type="entry name" value="uDENN"/>
    <property type="match status" value="1"/>
</dbReference>
<dbReference type="CTD" id="492474"/>
<dbReference type="SMART" id="SM00799">
    <property type="entry name" value="DENN"/>
    <property type="match status" value="1"/>
</dbReference>
<dbReference type="OrthoDB" id="10266080at2759"/>
<dbReference type="Pfam" id="PF03456">
    <property type="entry name" value="uDENN"/>
    <property type="match status" value="1"/>
</dbReference>
<evidence type="ECO:0000256" key="2">
    <source>
        <dbReference type="SAM" id="MobiDB-lite"/>
    </source>
</evidence>
<dbReference type="FunFam" id="3.40.50.11500:FF:000004">
    <property type="entry name" value="DENN domain-containing protein 2C isoform X1"/>
    <property type="match status" value="1"/>
</dbReference>
<evidence type="ECO:0000313" key="4">
    <source>
        <dbReference type="Ensembl" id="ENSSFOP00015060783.1"/>
    </source>
</evidence>